<feature type="transmembrane region" description="Helical" evidence="6">
    <location>
        <begin position="266"/>
        <end position="290"/>
    </location>
</feature>
<evidence type="ECO:0000313" key="8">
    <source>
        <dbReference type="EMBL" id="WLD59132.1"/>
    </source>
</evidence>
<feature type="transmembrane region" description="Helical" evidence="6">
    <location>
        <begin position="230"/>
        <end position="254"/>
    </location>
</feature>
<comment type="subcellular location">
    <subcellularLocation>
        <location evidence="1">Cell membrane</location>
        <topology evidence="1">Multi-pass membrane protein</topology>
    </subcellularLocation>
</comment>
<accession>A0AB38YIN7</accession>
<dbReference type="GO" id="GO:0140359">
    <property type="term" value="F:ABC-type transporter activity"/>
    <property type="evidence" value="ECO:0007669"/>
    <property type="project" value="InterPro"/>
</dbReference>
<dbReference type="Pfam" id="PF12698">
    <property type="entry name" value="ABC2_membrane_3"/>
    <property type="match status" value="1"/>
</dbReference>
<keyword evidence="3 6" id="KW-0812">Transmembrane</keyword>
<dbReference type="AlphaFoldDB" id="A0AB38YIN7"/>
<dbReference type="PANTHER" id="PTHR30294:SF47">
    <property type="entry name" value="INNER MEMBRANE TRANSPORT PERMEASE YHHJ"/>
    <property type="match status" value="1"/>
</dbReference>
<organism evidence="8">
    <name type="scientific">Salinispirillum sp. LH 10-3-1</name>
    <dbReference type="NCBI Taxonomy" id="2952525"/>
    <lineage>
        <taxon>Bacteria</taxon>
        <taxon>Pseudomonadati</taxon>
        <taxon>Pseudomonadota</taxon>
        <taxon>Gammaproteobacteria</taxon>
        <taxon>Oceanospirillales</taxon>
        <taxon>Saccharospirillaceae</taxon>
        <taxon>Salinispirillum</taxon>
    </lineage>
</organism>
<evidence type="ECO:0000256" key="1">
    <source>
        <dbReference type="ARBA" id="ARBA00004651"/>
    </source>
</evidence>
<feature type="transmembrane region" description="Helical" evidence="6">
    <location>
        <begin position="302"/>
        <end position="327"/>
    </location>
</feature>
<dbReference type="InterPro" id="IPR051449">
    <property type="entry name" value="ABC-2_transporter_component"/>
</dbReference>
<gene>
    <name evidence="8" type="ORF">NFC81_04925</name>
</gene>
<proteinExistence type="predicted"/>
<name>A0AB38YIN7_9GAMM</name>
<dbReference type="RefSeq" id="WP_304996421.1">
    <property type="nucleotide sequence ID" value="NZ_CP101717.1"/>
</dbReference>
<keyword evidence="4 6" id="KW-1133">Transmembrane helix</keyword>
<feature type="transmembrane region" description="Helical" evidence="6">
    <location>
        <begin position="356"/>
        <end position="374"/>
    </location>
</feature>
<feature type="domain" description="ABC-2 type transporter transmembrane" evidence="7">
    <location>
        <begin position="24"/>
        <end position="363"/>
    </location>
</feature>
<dbReference type="PANTHER" id="PTHR30294">
    <property type="entry name" value="MEMBRANE COMPONENT OF ABC TRANSPORTER YHHJ-RELATED"/>
    <property type="match status" value="1"/>
</dbReference>
<protein>
    <submittedName>
        <fullName evidence="8">ABC transporter permease</fullName>
    </submittedName>
</protein>
<feature type="transmembrane region" description="Helical" evidence="6">
    <location>
        <begin position="30"/>
        <end position="52"/>
    </location>
</feature>
<dbReference type="GO" id="GO:0005886">
    <property type="term" value="C:plasma membrane"/>
    <property type="evidence" value="ECO:0007669"/>
    <property type="project" value="UniProtKB-SubCell"/>
</dbReference>
<reference evidence="8" key="1">
    <citation type="submission" date="2022-07" db="EMBL/GenBank/DDBJ databases">
        <title>Complete genome sequence of Salinispirillum sp. LH10-3-1 capable of multiple carbohydrate inversion isolated from a soda lake.</title>
        <authorList>
            <person name="Liu J."/>
            <person name="Zhai Y."/>
            <person name="Zhang H."/>
            <person name="Yang H."/>
            <person name="Qu J."/>
            <person name="Li J."/>
        </authorList>
    </citation>
    <scope>NUCLEOTIDE SEQUENCE</scope>
    <source>
        <strain evidence="8">LH 10-3-1</strain>
    </source>
</reference>
<sequence>MRGCLAVWRREWHYWLAHPSERWLSTGLPVIMLVFLAWVFAAGPVVGLPIAVVDQDQSGLSRQLVRLVAAVPTVEIAVQAPDMLTAKQALEARHVYAIMQVPEGFERALLRQSGASVAVLTNAQLASHASQITGALQPVIIGMGAMADVQRLEMHGLTSVQAWGQAQPIAVQGVALGNADLSSQRFLQLPLSMSVLSILAMVSVVSAFGRELRDGSAAELASAAGSNATAVLAKVIAYGVLYSLWFLAALWLTHRYSLAVVSSTPALVLATVLLAWASVGAGVLVVAVTLNFRMALSITGFYAAPAFAFAGHAFPLVAMPPLAQWWAEALPLTHWLRVFQASAIDPALMLWPVQQVLVAFAVSTLLLGMGLFWARGFNPARWGGR</sequence>
<evidence type="ECO:0000256" key="2">
    <source>
        <dbReference type="ARBA" id="ARBA00022475"/>
    </source>
</evidence>
<keyword evidence="5 6" id="KW-0472">Membrane</keyword>
<evidence type="ECO:0000256" key="6">
    <source>
        <dbReference type="SAM" id="Phobius"/>
    </source>
</evidence>
<evidence type="ECO:0000256" key="3">
    <source>
        <dbReference type="ARBA" id="ARBA00022692"/>
    </source>
</evidence>
<evidence type="ECO:0000259" key="7">
    <source>
        <dbReference type="Pfam" id="PF12698"/>
    </source>
</evidence>
<keyword evidence="2" id="KW-1003">Cell membrane</keyword>
<dbReference type="EMBL" id="CP101717">
    <property type="protein sequence ID" value="WLD59132.1"/>
    <property type="molecule type" value="Genomic_DNA"/>
</dbReference>
<feature type="transmembrane region" description="Helical" evidence="6">
    <location>
        <begin position="186"/>
        <end position="209"/>
    </location>
</feature>
<evidence type="ECO:0000256" key="5">
    <source>
        <dbReference type="ARBA" id="ARBA00023136"/>
    </source>
</evidence>
<evidence type="ECO:0000256" key="4">
    <source>
        <dbReference type="ARBA" id="ARBA00022989"/>
    </source>
</evidence>
<dbReference type="InterPro" id="IPR013525">
    <property type="entry name" value="ABC2_TM"/>
</dbReference>
<dbReference type="Gene3D" id="3.40.1710.10">
    <property type="entry name" value="abc type-2 transporter like domain"/>
    <property type="match status" value="1"/>
</dbReference>